<keyword evidence="3" id="KW-1185">Reference proteome</keyword>
<reference evidence="2 3" key="1">
    <citation type="submission" date="2022-12" db="EMBL/GenBank/DDBJ databases">
        <title>Chromosome-level genome of Tegillarca granosa.</title>
        <authorList>
            <person name="Kim J."/>
        </authorList>
    </citation>
    <scope>NUCLEOTIDE SEQUENCE [LARGE SCALE GENOMIC DNA]</scope>
    <source>
        <strain evidence="2">Teg-2019</strain>
        <tissue evidence="2">Adductor muscle</tissue>
    </source>
</reference>
<sequence length="166" mass="18380">MPRKSKHQKQRKIDIFHNWTNEAMARAIQEVKTNGMPVRKAAKMYSVPRSTLHDRISGRVEENAKWGGAPVLPADDELKLVENAKQRASLGIGISPFNPSAIPEEAFAPSKLYSKNQNQHLSLEATHSTTRSIIKTTSASCTSETFGNANLQNTEMSKTVISKCNC</sequence>
<evidence type="ECO:0000313" key="2">
    <source>
        <dbReference type="EMBL" id="KAJ8311700.1"/>
    </source>
</evidence>
<organism evidence="2 3">
    <name type="scientific">Tegillarca granosa</name>
    <name type="common">Malaysian cockle</name>
    <name type="synonym">Anadara granosa</name>
    <dbReference type="NCBI Taxonomy" id="220873"/>
    <lineage>
        <taxon>Eukaryota</taxon>
        <taxon>Metazoa</taxon>
        <taxon>Spiralia</taxon>
        <taxon>Lophotrochozoa</taxon>
        <taxon>Mollusca</taxon>
        <taxon>Bivalvia</taxon>
        <taxon>Autobranchia</taxon>
        <taxon>Pteriomorphia</taxon>
        <taxon>Arcoida</taxon>
        <taxon>Arcoidea</taxon>
        <taxon>Arcidae</taxon>
        <taxon>Tegillarca</taxon>
    </lineage>
</organism>
<dbReference type="EMBL" id="JARBDR010000496">
    <property type="protein sequence ID" value="KAJ8311700.1"/>
    <property type="molecule type" value="Genomic_DNA"/>
</dbReference>
<protein>
    <recommendedName>
        <fullName evidence="1">HTH psq-type domain-containing protein</fullName>
    </recommendedName>
</protein>
<evidence type="ECO:0000259" key="1">
    <source>
        <dbReference type="Pfam" id="PF05225"/>
    </source>
</evidence>
<accession>A0ABQ9F7Y8</accession>
<dbReference type="Gene3D" id="1.10.10.60">
    <property type="entry name" value="Homeodomain-like"/>
    <property type="match status" value="1"/>
</dbReference>
<dbReference type="Proteomes" id="UP001217089">
    <property type="component" value="Unassembled WGS sequence"/>
</dbReference>
<proteinExistence type="predicted"/>
<name>A0ABQ9F7Y8_TEGGR</name>
<feature type="domain" description="HTH psq-type" evidence="1">
    <location>
        <begin position="20"/>
        <end position="61"/>
    </location>
</feature>
<gene>
    <name evidence="2" type="ORF">KUTeg_011055</name>
</gene>
<evidence type="ECO:0000313" key="3">
    <source>
        <dbReference type="Proteomes" id="UP001217089"/>
    </source>
</evidence>
<dbReference type="SUPFAM" id="SSF46689">
    <property type="entry name" value="Homeodomain-like"/>
    <property type="match status" value="1"/>
</dbReference>
<dbReference type="InterPro" id="IPR009057">
    <property type="entry name" value="Homeodomain-like_sf"/>
</dbReference>
<comment type="caution">
    <text evidence="2">The sequence shown here is derived from an EMBL/GenBank/DDBJ whole genome shotgun (WGS) entry which is preliminary data.</text>
</comment>
<dbReference type="InterPro" id="IPR007889">
    <property type="entry name" value="HTH_Psq"/>
</dbReference>
<dbReference type="Pfam" id="PF05225">
    <property type="entry name" value="HTH_psq"/>
    <property type="match status" value="1"/>
</dbReference>